<evidence type="ECO:0000313" key="2">
    <source>
        <dbReference type="Proteomes" id="UP001516464"/>
    </source>
</evidence>
<evidence type="ECO:0000313" key="1">
    <source>
        <dbReference type="EMBL" id="KAF7684245.1"/>
    </source>
</evidence>
<protein>
    <submittedName>
        <fullName evidence="1">Uncharacterized protein</fullName>
    </submittedName>
</protein>
<dbReference type="EMBL" id="SBIQ01000022">
    <property type="protein sequence ID" value="KAF7684245.1"/>
    <property type="molecule type" value="Genomic_DNA"/>
</dbReference>
<proteinExistence type="predicted"/>
<accession>A0ABQ7I1F4</accession>
<dbReference type="SUPFAM" id="SSF56204">
    <property type="entry name" value="Hect, E3 ligase catalytic domain"/>
    <property type="match status" value="1"/>
</dbReference>
<comment type="caution">
    <text evidence="1">The sequence shown here is derived from an EMBL/GenBank/DDBJ whole genome shotgun (WGS) entry which is preliminary data.</text>
</comment>
<gene>
    <name evidence="1" type="ORF">TCON_0566</name>
</gene>
<sequence length="609" mass="71010">MDKITDINLTPEKKRLYSNFLNTKEYLLISATRDILDETFMTPLFTDQENEIGVYTMFVLRLITNTHELKLCQENIHDKIYILFRLFFNYKAKISAFNTDDSSLTQEDIDKYLFYLLSECVHCRSQGNAMKISTNNIKTYLSLDKLPEAYIRIGLSSWFNEYSKCNIHNLINLISSCNLDAKNDLTIIRNLNVPLINISKYYKFIFITTITLAQRYLTCITSNTHENEKLIIKIWAAIYINTYTCLKYNIKPKKFAIEQQINIIYLNGLKELYTNINNTIRILQERTHTIIYQIKIMLAILMNKIYYGNSEFDFPRNIDFIFNGILNLCNHFPAEVKCLAMVVMNINIQKLVVCIPNIEMYFPLSIMTAHTRKRIFEENMKLKYNQSNQLIVGLITSENIMEQSFMDIEHLAQISIELSNSFSHSPHVIDTILCNNQNISIDCYLNENSSILYKYFTEICQLAHTYILSFDTASFNESNIYEFLGIAIGSLLISSKKFSFKLSPIIWIVLREETLSLESIKHISINLYEQLNAGHLINCEIKIGNKNVKPAIHANIANQISYYLDIIKDIFCNNPNLERFKIGLQRIIYLPSTNLMSSLELSEHLYQHQ</sequence>
<keyword evidence="2" id="KW-1185">Reference proteome</keyword>
<organism evidence="1 2">
    <name type="scientific">Astathelohania contejeani</name>
    <dbReference type="NCBI Taxonomy" id="164912"/>
    <lineage>
        <taxon>Eukaryota</taxon>
        <taxon>Fungi</taxon>
        <taxon>Fungi incertae sedis</taxon>
        <taxon>Microsporidia</taxon>
        <taxon>Astathelohaniidae</taxon>
        <taxon>Astathelohania</taxon>
    </lineage>
</organism>
<dbReference type="Proteomes" id="UP001516464">
    <property type="component" value="Unassembled WGS sequence"/>
</dbReference>
<name>A0ABQ7I1F4_9MICR</name>
<dbReference type="InterPro" id="IPR035983">
    <property type="entry name" value="Hect_E3_ubiquitin_ligase"/>
</dbReference>
<reference evidence="1 2" key="1">
    <citation type="submission" date="2019-01" db="EMBL/GenBank/DDBJ databases">
        <title>Genomes sequencing and comparative genomics of infectious freshwater microsporidia, Cucumispora dikerogammari and Thelohania contejeani.</title>
        <authorList>
            <person name="Cormier A."/>
            <person name="Giraud I."/>
            <person name="Wattier R."/>
            <person name="Teixeira M."/>
            <person name="Grandjean F."/>
            <person name="Rigaud T."/>
            <person name="Cordaux R."/>
        </authorList>
    </citation>
    <scope>NUCLEOTIDE SEQUENCE [LARGE SCALE GENOMIC DNA]</scope>
    <source>
        <strain evidence="1">T1</strain>
        <tissue evidence="1">Spores</tissue>
    </source>
</reference>